<comment type="caution">
    <text evidence="2">The sequence shown here is derived from an EMBL/GenBank/DDBJ whole genome shotgun (WGS) entry which is preliminary data.</text>
</comment>
<dbReference type="EMBL" id="JBANRG010000002">
    <property type="protein sequence ID" value="KAK7471068.1"/>
    <property type="molecule type" value="Genomic_DNA"/>
</dbReference>
<name>A0ABR1K2J9_9AGAR</name>
<proteinExistence type="predicted"/>
<protein>
    <recommendedName>
        <fullName evidence="1">DUF6535 domain-containing protein</fullName>
    </recommendedName>
</protein>
<gene>
    <name evidence="2" type="ORF">VKT23_002484</name>
</gene>
<feature type="domain" description="DUF6535" evidence="1">
    <location>
        <begin position="24"/>
        <end position="91"/>
    </location>
</feature>
<evidence type="ECO:0000259" key="1">
    <source>
        <dbReference type="Pfam" id="PF20153"/>
    </source>
</evidence>
<evidence type="ECO:0000313" key="3">
    <source>
        <dbReference type="Proteomes" id="UP001498398"/>
    </source>
</evidence>
<reference evidence="2 3" key="1">
    <citation type="submission" date="2024-01" db="EMBL/GenBank/DDBJ databases">
        <title>A draft genome for the cacao thread blight pathogen Marasmiellus scandens.</title>
        <authorList>
            <person name="Baruah I.K."/>
            <person name="Leung J."/>
            <person name="Bukari Y."/>
            <person name="Amoako-Attah I."/>
            <person name="Meinhardt L.W."/>
            <person name="Bailey B.A."/>
            <person name="Cohen S.P."/>
        </authorList>
    </citation>
    <scope>NUCLEOTIDE SEQUENCE [LARGE SCALE GENOMIC DNA]</scope>
    <source>
        <strain evidence="2 3">GH-19</strain>
    </source>
</reference>
<dbReference type="Pfam" id="PF20153">
    <property type="entry name" value="DUF6535"/>
    <property type="match status" value="1"/>
</dbReference>
<keyword evidence="3" id="KW-1185">Reference proteome</keyword>
<sequence length="96" mass="10889">MKKLLNRVEPFKPTADDEAAAKLWKVYVDQAKEYEENLLKEWKADMEALLIFSALYSASLTAFIVESYKTLQDDPAQNTVALLTRISLQLNGSTSF</sequence>
<accession>A0ABR1K2J9</accession>
<organism evidence="2 3">
    <name type="scientific">Marasmiellus scandens</name>
    <dbReference type="NCBI Taxonomy" id="2682957"/>
    <lineage>
        <taxon>Eukaryota</taxon>
        <taxon>Fungi</taxon>
        <taxon>Dikarya</taxon>
        <taxon>Basidiomycota</taxon>
        <taxon>Agaricomycotina</taxon>
        <taxon>Agaricomycetes</taxon>
        <taxon>Agaricomycetidae</taxon>
        <taxon>Agaricales</taxon>
        <taxon>Marasmiineae</taxon>
        <taxon>Omphalotaceae</taxon>
        <taxon>Marasmiellus</taxon>
    </lineage>
</organism>
<dbReference type="InterPro" id="IPR045338">
    <property type="entry name" value="DUF6535"/>
</dbReference>
<evidence type="ECO:0000313" key="2">
    <source>
        <dbReference type="EMBL" id="KAK7471068.1"/>
    </source>
</evidence>
<dbReference type="Proteomes" id="UP001498398">
    <property type="component" value="Unassembled WGS sequence"/>
</dbReference>